<organism evidence="4 5">
    <name type="scientific">Marinobacter antarcticus</name>
    <dbReference type="NCBI Taxonomy" id="564117"/>
    <lineage>
        <taxon>Bacteria</taxon>
        <taxon>Pseudomonadati</taxon>
        <taxon>Pseudomonadota</taxon>
        <taxon>Gammaproteobacteria</taxon>
        <taxon>Pseudomonadales</taxon>
        <taxon>Marinobacteraceae</taxon>
        <taxon>Marinobacter</taxon>
    </lineage>
</organism>
<protein>
    <submittedName>
        <fullName evidence="4">Uncharacterized protein</fullName>
    </submittedName>
</protein>
<accession>A0A1M6PR98</accession>
<keyword evidence="2 3" id="KW-0040">ANK repeat</keyword>
<dbReference type="Gene3D" id="1.25.40.20">
    <property type="entry name" value="Ankyrin repeat-containing domain"/>
    <property type="match status" value="1"/>
</dbReference>
<evidence type="ECO:0000313" key="4">
    <source>
        <dbReference type="EMBL" id="SHK10422.1"/>
    </source>
</evidence>
<dbReference type="OrthoDB" id="671583at2"/>
<evidence type="ECO:0000313" key="5">
    <source>
        <dbReference type="Proteomes" id="UP000184497"/>
    </source>
</evidence>
<keyword evidence="1" id="KW-0677">Repeat</keyword>
<dbReference type="STRING" id="564117.SAMN05216369_0440"/>
<evidence type="ECO:0000256" key="1">
    <source>
        <dbReference type="ARBA" id="ARBA00022737"/>
    </source>
</evidence>
<dbReference type="PROSITE" id="PS50297">
    <property type="entry name" value="ANK_REP_REGION"/>
    <property type="match status" value="1"/>
</dbReference>
<dbReference type="PANTHER" id="PTHR24166:SF48">
    <property type="entry name" value="PROTEIN VAPYRIN"/>
    <property type="match status" value="1"/>
</dbReference>
<dbReference type="InterPro" id="IPR036770">
    <property type="entry name" value="Ankyrin_rpt-contain_sf"/>
</dbReference>
<proteinExistence type="predicted"/>
<dbReference type="Pfam" id="PF12796">
    <property type="entry name" value="Ank_2"/>
    <property type="match status" value="1"/>
</dbReference>
<evidence type="ECO:0000256" key="2">
    <source>
        <dbReference type="ARBA" id="ARBA00023043"/>
    </source>
</evidence>
<dbReference type="InterPro" id="IPR050889">
    <property type="entry name" value="Dendritic_Spine_Reg/Scaffold"/>
</dbReference>
<evidence type="ECO:0000256" key="3">
    <source>
        <dbReference type="PROSITE-ProRule" id="PRU00023"/>
    </source>
</evidence>
<sequence>MNEHKPGQPQQPESQLDEDAIAFAQGIFELARNGGTNMLRPLLEAGVPADIRTSDGDSLLMLAAGNGHADTVQLLLEKGANPELQDADGNTALSLARAMGAQDVIKHLER</sequence>
<dbReference type="InterPro" id="IPR002110">
    <property type="entry name" value="Ankyrin_rpt"/>
</dbReference>
<dbReference type="AlphaFoldDB" id="A0A1M6PR98"/>
<reference evidence="5" key="1">
    <citation type="submission" date="2016-11" db="EMBL/GenBank/DDBJ databases">
        <authorList>
            <person name="Varghese N."/>
            <person name="Submissions S."/>
        </authorList>
    </citation>
    <scope>NUCLEOTIDE SEQUENCE [LARGE SCALE GENOMIC DNA]</scope>
    <source>
        <strain evidence="5">CGMCC 1.10835</strain>
    </source>
</reference>
<keyword evidence="5" id="KW-1185">Reference proteome</keyword>
<dbReference type="SMART" id="SM00248">
    <property type="entry name" value="ANK"/>
    <property type="match status" value="1"/>
</dbReference>
<gene>
    <name evidence="4" type="ORF">SAMN05216369_0440</name>
</gene>
<dbReference type="RefSeq" id="WP_072795158.1">
    <property type="nucleotide sequence ID" value="NZ_FRAQ01000001.1"/>
</dbReference>
<dbReference type="Proteomes" id="UP000184497">
    <property type="component" value="Unassembled WGS sequence"/>
</dbReference>
<name>A0A1M6PR98_9GAMM</name>
<feature type="repeat" description="ANK" evidence="3">
    <location>
        <begin position="55"/>
        <end position="87"/>
    </location>
</feature>
<dbReference type="SUPFAM" id="SSF48403">
    <property type="entry name" value="Ankyrin repeat"/>
    <property type="match status" value="1"/>
</dbReference>
<dbReference type="EMBL" id="FRAQ01000001">
    <property type="protein sequence ID" value="SHK10422.1"/>
    <property type="molecule type" value="Genomic_DNA"/>
</dbReference>
<dbReference type="PROSITE" id="PS50088">
    <property type="entry name" value="ANK_REPEAT"/>
    <property type="match status" value="1"/>
</dbReference>
<dbReference type="PANTHER" id="PTHR24166">
    <property type="entry name" value="ROLLING PEBBLES, ISOFORM B"/>
    <property type="match status" value="1"/>
</dbReference>